<reference evidence="2" key="2">
    <citation type="submission" date="2021-04" db="EMBL/GenBank/DDBJ databases">
        <authorList>
            <person name="Gilroy R."/>
        </authorList>
    </citation>
    <scope>NUCLEOTIDE SEQUENCE</scope>
    <source>
        <strain evidence="2">14324</strain>
    </source>
</reference>
<name>A0A9D2DTX9_9FIRM</name>
<keyword evidence="1" id="KW-0472">Membrane</keyword>
<accession>A0A9D2DTX9</accession>
<dbReference type="Proteomes" id="UP000824041">
    <property type="component" value="Unassembled WGS sequence"/>
</dbReference>
<evidence type="ECO:0000313" key="2">
    <source>
        <dbReference type="EMBL" id="HIZ22894.1"/>
    </source>
</evidence>
<dbReference type="EMBL" id="DXBU01000122">
    <property type="protein sequence ID" value="HIZ22894.1"/>
    <property type="molecule type" value="Genomic_DNA"/>
</dbReference>
<feature type="non-terminal residue" evidence="2">
    <location>
        <position position="112"/>
    </location>
</feature>
<protein>
    <submittedName>
        <fullName evidence="2">Uncharacterized protein</fullName>
    </submittedName>
</protein>
<sequence>MPKTQKKPIRTPGFFAKAKKIVGLNIGTVIFAVLFLYMLFSAVLYLTSDKVESYQVISGPLSRNETYTGLAIREERVCQADTNGYVTYYAREGNKINANGAVYGISTTKTPE</sequence>
<dbReference type="AlphaFoldDB" id="A0A9D2DTX9"/>
<keyword evidence="1" id="KW-1133">Transmembrane helix</keyword>
<organism evidence="2 3">
    <name type="scientific">Candidatus Blautia faecigallinarum</name>
    <dbReference type="NCBI Taxonomy" id="2838488"/>
    <lineage>
        <taxon>Bacteria</taxon>
        <taxon>Bacillati</taxon>
        <taxon>Bacillota</taxon>
        <taxon>Clostridia</taxon>
        <taxon>Lachnospirales</taxon>
        <taxon>Lachnospiraceae</taxon>
        <taxon>Blautia</taxon>
    </lineage>
</organism>
<keyword evidence="1" id="KW-0812">Transmembrane</keyword>
<gene>
    <name evidence="2" type="ORF">IAA21_08890</name>
</gene>
<comment type="caution">
    <text evidence="2">The sequence shown here is derived from an EMBL/GenBank/DDBJ whole genome shotgun (WGS) entry which is preliminary data.</text>
</comment>
<feature type="transmembrane region" description="Helical" evidence="1">
    <location>
        <begin position="21"/>
        <end position="46"/>
    </location>
</feature>
<reference evidence="2" key="1">
    <citation type="journal article" date="2021" name="PeerJ">
        <title>Extensive microbial diversity within the chicken gut microbiome revealed by metagenomics and culture.</title>
        <authorList>
            <person name="Gilroy R."/>
            <person name="Ravi A."/>
            <person name="Getino M."/>
            <person name="Pursley I."/>
            <person name="Horton D.L."/>
            <person name="Alikhan N.F."/>
            <person name="Baker D."/>
            <person name="Gharbi K."/>
            <person name="Hall N."/>
            <person name="Watson M."/>
            <person name="Adriaenssens E.M."/>
            <person name="Foster-Nyarko E."/>
            <person name="Jarju S."/>
            <person name="Secka A."/>
            <person name="Antonio M."/>
            <person name="Oren A."/>
            <person name="Chaudhuri R.R."/>
            <person name="La Ragione R."/>
            <person name="Hildebrand F."/>
            <person name="Pallen M.J."/>
        </authorList>
    </citation>
    <scope>NUCLEOTIDE SEQUENCE</scope>
    <source>
        <strain evidence="2">14324</strain>
    </source>
</reference>
<evidence type="ECO:0000313" key="3">
    <source>
        <dbReference type="Proteomes" id="UP000824041"/>
    </source>
</evidence>
<evidence type="ECO:0000256" key="1">
    <source>
        <dbReference type="SAM" id="Phobius"/>
    </source>
</evidence>
<proteinExistence type="predicted"/>